<evidence type="ECO:0000256" key="1">
    <source>
        <dbReference type="ARBA" id="ARBA00001049"/>
    </source>
</evidence>
<dbReference type="Proteomes" id="UP001596972">
    <property type="component" value="Unassembled WGS sequence"/>
</dbReference>
<evidence type="ECO:0000256" key="7">
    <source>
        <dbReference type="ARBA" id="ARBA00023315"/>
    </source>
</evidence>
<keyword evidence="4 9" id="KW-0808">Transferase</keyword>
<proteinExistence type="inferred from homology"/>
<evidence type="ECO:0000256" key="3">
    <source>
        <dbReference type="ARBA" id="ARBA00009381"/>
    </source>
</evidence>
<evidence type="ECO:0000256" key="6">
    <source>
        <dbReference type="ARBA" id="ARBA00023145"/>
    </source>
</evidence>
<dbReference type="InterPro" id="IPR029055">
    <property type="entry name" value="Ntn_hydrolases_N"/>
</dbReference>
<dbReference type="InterPro" id="IPR000101">
    <property type="entry name" value="GGT_peptidase"/>
</dbReference>
<feature type="region of interest" description="Disordered" evidence="10">
    <location>
        <begin position="1"/>
        <end position="35"/>
    </location>
</feature>
<keyword evidence="9" id="KW-0317">Glutathione biosynthesis</keyword>
<name>A0ABW3EYX4_9ACTN</name>
<keyword evidence="12" id="KW-1185">Reference proteome</keyword>
<organism evidence="11 12">
    <name type="scientific">Actinomadura sediminis</name>
    <dbReference type="NCBI Taxonomy" id="1038904"/>
    <lineage>
        <taxon>Bacteria</taxon>
        <taxon>Bacillati</taxon>
        <taxon>Actinomycetota</taxon>
        <taxon>Actinomycetes</taxon>
        <taxon>Streptosporangiales</taxon>
        <taxon>Thermomonosporaceae</taxon>
        <taxon>Actinomadura</taxon>
    </lineage>
</organism>
<evidence type="ECO:0000256" key="4">
    <source>
        <dbReference type="ARBA" id="ARBA00022679"/>
    </source>
</evidence>
<evidence type="ECO:0000256" key="2">
    <source>
        <dbReference type="ARBA" id="ARBA00001089"/>
    </source>
</evidence>
<dbReference type="Gene3D" id="3.60.20.40">
    <property type="match status" value="1"/>
</dbReference>
<comment type="subunit">
    <text evidence="9">This enzyme consists of two polypeptide chains, which are synthesized in precursor form from a single polypeptide.</text>
</comment>
<keyword evidence="7 9" id="KW-0012">Acyltransferase</keyword>
<comment type="catalytic activity">
    <reaction evidence="8 9">
        <text>an N-terminal (5-L-glutamyl)-[peptide] + an alpha-amino acid = 5-L-glutamyl amino acid + an N-terminal L-alpha-aminoacyl-[peptide]</text>
        <dbReference type="Rhea" id="RHEA:23904"/>
        <dbReference type="Rhea" id="RHEA-COMP:9780"/>
        <dbReference type="Rhea" id="RHEA-COMP:9795"/>
        <dbReference type="ChEBI" id="CHEBI:77644"/>
        <dbReference type="ChEBI" id="CHEBI:78597"/>
        <dbReference type="ChEBI" id="CHEBI:78599"/>
        <dbReference type="ChEBI" id="CHEBI:78608"/>
        <dbReference type="EC" id="2.3.2.2"/>
    </reaction>
</comment>
<dbReference type="PANTHER" id="PTHR43199">
    <property type="entry name" value="GLUTATHIONE HYDROLASE"/>
    <property type="match status" value="1"/>
</dbReference>
<dbReference type="Pfam" id="PF01019">
    <property type="entry name" value="G_glu_transpept"/>
    <property type="match status" value="1"/>
</dbReference>
<evidence type="ECO:0000256" key="10">
    <source>
        <dbReference type="SAM" id="MobiDB-lite"/>
    </source>
</evidence>
<evidence type="ECO:0000256" key="5">
    <source>
        <dbReference type="ARBA" id="ARBA00022801"/>
    </source>
</evidence>
<dbReference type="InterPro" id="IPR051792">
    <property type="entry name" value="GGT_bact"/>
</dbReference>
<dbReference type="PRINTS" id="PR01210">
    <property type="entry name" value="GGTRANSPTASE"/>
</dbReference>
<evidence type="ECO:0000313" key="11">
    <source>
        <dbReference type="EMBL" id="MFD0905673.1"/>
    </source>
</evidence>
<comment type="catalytic activity">
    <reaction evidence="2 9">
        <text>glutathione + H2O = L-cysteinylglycine + L-glutamate</text>
        <dbReference type="Rhea" id="RHEA:28807"/>
        <dbReference type="ChEBI" id="CHEBI:15377"/>
        <dbReference type="ChEBI" id="CHEBI:29985"/>
        <dbReference type="ChEBI" id="CHEBI:57925"/>
        <dbReference type="ChEBI" id="CHEBI:61694"/>
        <dbReference type="EC" id="3.4.19.13"/>
    </reaction>
</comment>
<dbReference type="SUPFAM" id="SSF56235">
    <property type="entry name" value="N-terminal nucleophile aminohydrolases (Ntn hydrolases)"/>
    <property type="match status" value="1"/>
</dbReference>
<accession>A0ABW3EYX4</accession>
<feature type="region of interest" description="Disordered" evidence="10">
    <location>
        <begin position="492"/>
        <end position="512"/>
    </location>
</feature>
<dbReference type="EC" id="2.3.2.2" evidence="9"/>
<evidence type="ECO:0000256" key="8">
    <source>
        <dbReference type="ARBA" id="ARBA00047417"/>
    </source>
</evidence>
<feature type="region of interest" description="Disordered" evidence="10">
    <location>
        <begin position="51"/>
        <end position="79"/>
    </location>
</feature>
<dbReference type="InterPro" id="IPR043137">
    <property type="entry name" value="GGT_ssub_C"/>
</dbReference>
<dbReference type="EC" id="3.4.19.13" evidence="9"/>
<dbReference type="EMBL" id="JBHTJA010000155">
    <property type="protein sequence ID" value="MFD0905673.1"/>
    <property type="molecule type" value="Genomic_DNA"/>
</dbReference>
<keyword evidence="6 9" id="KW-0865">Zymogen</keyword>
<evidence type="ECO:0000256" key="9">
    <source>
        <dbReference type="RuleBase" id="RU368036"/>
    </source>
</evidence>
<dbReference type="PANTHER" id="PTHR43199:SF1">
    <property type="entry name" value="GLUTATHIONE HYDROLASE PROENZYME"/>
    <property type="match status" value="1"/>
</dbReference>
<feature type="compositionally biased region" description="Pro residues" evidence="10">
    <location>
        <begin position="492"/>
        <end position="504"/>
    </location>
</feature>
<dbReference type="InterPro" id="IPR043138">
    <property type="entry name" value="GGT_lsub"/>
</dbReference>
<comment type="pathway">
    <text evidence="9">Sulfur metabolism; glutathione metabolism.</text>
</comment>
<comment type="caution">
    <text evidence="11">The sequence shown here is derived from an EMBL/GenBank/DDBJ whole genome shotgun (WGS) entry which is preliminary data.</text>
</comment>
<protein>
    <recommendedName>
        <fullName evidence="9">Glutathione hydrolase proenzyme</fullName>
        <ecNumber evidence="9">2.3.2.2</ecNumber>
        <ecNumber evidence="9">3.4.19.13</ecNumber>
    </recommendedName>
    <component>
        <recommendedName>
            <fullName evidence="9">Glutathione hydrolase large chain</fullName>
        </recommendedName>
    </component>
    <component>
        <recommendedName>
            <fullName evidence="9">Glutathione hydrolase small chain</fullName>
        </recommendedName>
    </component>
</protein>
<dbReference type="GO" id="GO:0103068">
    <property type="term" value="F:leukotriene C4 gamma-glutamyl transferase activity"/>
    <property type="evidence" value="ECO:0007669"/>
    <property type="project" value="UniProtKB-EC"/>
</dbReference>
<gene>
    <name evidence="11" type="primary">ggt</name>
    <name evidence="11" type="ORF">ACFQ11_35240</name>
</gene>
<dbReference type="NCBIfam" id="TIGR00066">
    <property type="entry name" value="g_glut_trans"/>
    <property type="match status" value="1"/>
</dbReference>
<feature type="compositionally biased region" description="Pro residues" evidence="10">
    <location>
        <begin position="1"/>
        <end position="12"/>
    </location>
</feature>
<dbReference type="RefSeq" id="WP_378306819.1">
    <property type="nucleotide sequence ID" value="NZ_JBHTJA010000155.1"/>
</dbReference>
<comment type="similarity">
    <text evidence="3 9">Belongs to the gamma-glutamyltransferase family.</text>
</comment>
<comment type="PTM">
    <text evidence="9">Cleaved by autocatalysis into a large and a small subunit.</text>
</comment>
<keyword evidence="5 9" id="KW-0378">Hydrolase</keyword>
<sequence length="639" mass="67111">MFRSPSLPPPPRTSGAHPPGARPGPRGRRFRRTSPAAAVAAAAALAASAALTAPASARPSGPPAQPDKRPVATGYGGAVSTVDPYASRTALDVLKHGGTAMDAAVAAAATLGVTEPYVAAIGGGGFITYFDARSGRVHSIDGRETAPGAMREDAFIDPATGEPLPFGEAVTSGLGVGVPGTVAQWELALDRFGKRRLRHLLRPAIEVAERGFVVDREFHDQTAVNEERFRDIAPTRELFLPGGKVPEVGSVFRNPDLADTYRALARYGGDWLYEGRLGREIVRTVADPPVAPGSGRTVRPGLMRPGDLAAYRAKLRKPTHVSYRGLDVYGMPPPSSGGSTVGEALNILEEFDLDADRPADALHLYLEASKLAYADRGRYLGDADKVDVPLRELLSQGFARERACLVKPGEAAAAPVPPGSPDGRYGPCEPARGAAAPVTREGPQTTHLVVSDRWGNVASYTLSIEQFGGSGITVPGRGFLLNNQLTDFSFAPPAPGAAPDPNLPGPHKRPRSSMAPTIVLEDGRPRLALGTPGGSTIITTVLQILVNRLDLGMDLPAALGAPRATQRNTPLVYAEQEFIDRYGGELRARGHELAPFAGPPRGVIGAANALEVLRPGLVQAVAEPERRGGGSALVVRPAR</sequence>
<evidence type="ECO:0000313" key="12">
    <source>
        <dbReference type="Proteomes" id="UP001596972"/>
    </source>
</evidence>
<comment type="catalytic activity">
    <reaction evidence="1 9">
        <text>an S-substituted glutathione + H2O = an S-substituted L-cysteinylglycine + L-glutamate</text>
        <dbReference type="Rhea" id="RHEA:59468"/>
        <dbReference type="ChEBI" id="CHEBI:15377"/>
        <dbReference type="ChEBI" id="CHEBI:29985"/>
        <dbReference type="ChEBI" id="CHEBI:90779"/>
        <dbReference type="ChEBI" id="CHEBI:143103"/>
        <dbReference type="EC" id="3.4.19.13"/>
    </reaction>
</comment>
<dbReference type="Gene3D" id="1.10.246.130">
    <property type="match status" value="1"/>
</dbReference>
<reference evidence="12" key="1">
    <citation type="journal article" date="2019" name="Int. J. Syst. Evol. Microbiol.">
        <title>The Global Catalogue of Microorganisms (GCM) 10K type strain sequencing project: providing services to taxonomists for standard genome sequencing and annotation.</title>
        <authorList>
            <consortium name="The Broad Institute Genomics Platform"/>
            <consortium name="The Broad Institute Genome Sequencing Center for Infectious Disease"/>
            <person name="Wu L."/>
            <person name="Ma J."/>
        </authorList>
    </citation>
    <scope>NUCLEOTIDE SEQUENCE [LARGE SCALE GENOMIC DNA]</scope>
    <source>
        <strain evidence="12">JCM 31202</strain>
    </source>
</reference>